<dbReference type="Proteomes" id="UP000016843">
    <property type="component" value="Unassembled WGS sequence"/>
</dbReference>
<accession>U5C213</accession>
<protein>
    <submittedName>
        <fullName evidence="1">Uncharacterized protein</fullName>
    </submittedName>
</protein>
<reference evidence="1 2" key="1">
    <citation type="journal article" date="2013" name="Genome Announc.">
        <title>Draft Genome Sequence of the Psychrophilic and Alkaliphilic Rhodonellum psychrophilum Strain GCM71T.</title>
        <authorList>
            <person name="Hauptmann A.L."/>
            <person name="Glaring M.A."/>
            <person name="Hallin P.F."/>
            <person name="Prieme A."/>
            <person name="Stougaard P."/>
        </authorList>
    </citation>
    <scope>NUCLEOTIDE SEQUENCE [LARGE SCALE GENOMIC DNA]</scope>
    <source>
        <strain evidence="1 2">GCM71</strain>
    </source>
</reference>
<organism evidence="1 2">
    <name type="scientific">Rhodonellum psychrophilum GCM71 = DSM 17998</name>
    <dbReference type="NCBI Taxonomy" id="1123057"/>
    <lineage>
        <taxon>Bacteria</taxon>
        <taxon>Pseudomonadati</taxon>
        <taxon>Bacteroidota</taxon>
        <taxon>Cytophagia</taxon>
        <taxon>Cytophagales</taxon>
        <taxon>Cytophagaceae</taxon>
        <taxon>Rhodonellum</taxon>
    </lineage>
</organism>
<sequence length="74" mass="8136">MRLNTVNNSGQFENICNIGLFNPKYVMGFPIGVEAAKKSDHLGSRAWCQNGEVKNSKQKTGYDVFLGWNGIGNA</sequence>
<dbReference type="EMBL" id="AWXR01000031">
    <property type="protein sequence ID" value="ERM82222.1"/>
    <property type="molecule type" value="Genomic_DNA"/>
</dbReference>
<comment type="caution">
    <text evidence="1">The sequence shown here is derived from an EMBL/GenBank/DDBJ whole genome shotgun (WGS) entry which is preliminary data.</text>
</comment>
<evidence type="ECO:0000313" key="2">
    <source>
        <dbReference type="Proteomes" id="UP000016843"/>
    </source>
</evidence>
<name>U5C213_9BACT</name>
<dbReference type="AlphaFoldDB" id="U5C213"/>
<proteinExistence type="predicted"/>
<keyword evidence="2" id="KW-1185">Reference proteome</keyword>
<gene>
    <name evidence="1" type="ORF">P872_07385</name>
</gene>
<evidence type="ECO:0000313" key="1">
    <source>
        <dbReference type="EMBL" id="ERM82222.1"/>
    </source>
</evidence>